<dbReference type="RefSeq" id="WP_035665920.1">
    <property type="nucleotide sequence ID" value="NZ_BAUV01000029.1"/>
</dbReference>
<dbReference type="Pfam" id="PF00072">
    <property type="entry name" value="Response_reg"/>
    <property type="match status" value="1"/>
</dbReference>
<dbReference type="GO" id="GO:0009927">
    <property type="term" value="F:histidine phosphotransfer kinase activity"/>
    <property type="evidence" value="ECO:0007669"/>
    <property type="project" value="TreeGrafter"/>
</dbReference>
<comment type="subcellular location">
    <subcellularLocation>
        <location evidence="2">Cell membrane</location>
    </subcellularLocation>
</comment>
<feature type="domain" description="Response regulatory" evidence="14">
    <location>
        <begin position="513"/>
        <end position="630"/>
    </location>
</feature>
<dbReference type="EC" id="2.7.13.3" evidence="3"/>
<dbReference type="CDD" id="cd06316">
    <property type="entry name" value="PBP1_ABC_sugar_binding-like"/>
    <property type="match status" value="1"/>
</dbReference>
<feature type="domain" description="PAS" evidence="15">
    <location>
        <begin position="125"/>
        <end position="169"/>
    </location>
</feature>
<keyword evidence="5 12" id="KW-0597">Phosphoprotein</keyword>
<dbReference type="OrthoDB" id="9790669at2"/>
<dbReference type="SUPFAM" id="SSF53822">
    <property type="entry name" value="Periplasmic binding protein-like I"/>
    <property type="match status" value="1"/>
</dbReference>
<reference evidence="16 17" key="1">
    <citation type="journal article" date="2014" name="Genome Announc.">
        <title>Draft Genome Sequences of Three Alkaliphilic Bacillus Strains, Bacillus wakoensis JCM 9140T, Bacillus akibai JCM 9157T, and Bacillus hemicellulosilyticus JCM 9152T.</title>
        <authorList>
            <person name="Yuki M."/>
            <person name="Oshima K."/>
            <person name="Suda W."/>
            <person name="Oshida Y."/>
            <person name="Kitamura K."/>
            <person name="Iida T."/>
            <person name="Hattori M."/>
            <person name="Ohkuma M."/>
        </authorList>
    </citation>
    <scope>NUCLEOTIDE SEQUENCE [LARGE SCALE GENOMIC DNA]</scope>
    <source>
        <strain evidence="16 17">JCM 9157</strain>
    </source>
</reference>
<dbReference type="InterPro" id="IPR003594">
    <property type="entry name" value="HATPase_dom"/>
</dbReference>
<dbReference type="InterPro" id="IPR036890">
    <property type="entry name" value="HATPase_C_sf"/>
</dbReference>
<keyword evidence="4" id="KW-1003">Cell membrane</keyword>
<protein>
    <recommendedName>
        <fullName evidence="3">histidine kinase</fullName>
        <ecNumber evidence="3">2.7.13.3</ecNumber>
    </recommendedName>
</protein>
<dbReference type="NCBIfam" id="TIGR00229">
    <property type="entry name" value="sensory_box"/>
    <property type="match status" value="1"/>
</dbReference>
<keyword evidence="9" id="KW-0067">ATP-binding</keyword>
<evidence type="ECO:0000256" key="1">
    <source>
        <dbReference type="ARBA" id="ARBA00000085"/>
    </source>
</evidence>
<evidence type="ECO:0000313" key="17">
    <source>
        <dbReference type="Proteomes" id="UP000018896"/>
    </source>
</evidence>
<dbReference type="STRING" id="1236973.JCM9157_3318"/>
<dbReference type="Pfam" id="PF02518">
    <property type="entry name" value="HATPase_c"/>
    <property type="match status" value="1"/>
</dbReference>
<evidence type="ECO:0000256" key="9">
    <source>
        <dbReference type="ARBA" id="ARBA00022840"/>
    </source>
</evidence>
<dbReference type="CDD" id="cd00082">
    <property type="entry name" value="HisKA"/>
    <property type="match status" value="1"/>
</dbReference>
<proteinExistence type="predicted"/>
<evidence type="ECO:0000256" key="3">
    <source>
        <dbReference type="ARBA" id="ARBA00012438"/>
    </source>
</evidence>
<dbReference type="InterPro" id="IPR011006">
    <property type="entry name" value="CheY-like_superfamily"/>
</dbReference>
<evidence type="ECO:0000256" key="6">
    <source>
        <dbReference type="ARBA" id="ARBA00022679"/>
    </source>
</evidence>
<dbReference type="PRINTS" id="PR00344">
    <property type="entry name" value="BCTRLSENSOR"/>
</dbReference>
<evidence type="ECO:0000313" key="16">
    <source>
        <dbReference type="EMBL" id="GAE36166.1"/>
    </source>
</evidence>
<dbReference type="Pfam" id="PF13407">
    <property type="entry name" value="Peripla_BP_4"/>
    <property type="match status" value="1"/>
</dbReference>
<dbReference type="SUPFAM" id="SSF52172">
    <property type="entry name" value="CheY-like"/>
    <property type="match status" value="1"/>
</dbReference>
<evidence type="ECO:0000256" key="5">
    <source>
        <dbReference type="ARBA" id="ARBA00022553"/>
    </source>
</evidence>
<feature type="domain" description="Histidine kinase" evidence="13">
    <location>
        <begin position="272"/>
        <end position="487"/>
    </location>
</feature>
<dbReference type="PROSITE" id="PS50110">
    <property type="entry name" value="RESPONSE_REGULATORY"/>
    <property type="match status" value="1"/>
</dbReference>
<dbReference type="PROSITE" id="PS50109">
    <property type="entry name" value="HIS_KIN"/>
    <property type="match status" value="1"/>
</dbReference>
<dbReference type="GO" id="GO:0000155">
    <property type="term" value="F:phosphorelay sensor kinase activity"/>
    <property type="evidence" value="ECO:0007669"/>
    <property type="project" value="InterPro"/>
</dbReference>
<dbReference type="SMART" id="SM00387">
    <property type="entry name" value="HATPase_c"/>
    <property type="match status" value="1"/>
</dbReference>
<sequence>MSDSISNTTPVSVTKRGLVCKFTKRKNTFIFTYCDGLLLYNWGFNQEDVNGKKLEDILPSKLSGIINKYCYQAWKGQFIQYETKLQGKDYAAFLAPLFNNGEIVEVICTFIQSNKPSIEDEQVYTNSLYEDVLQTMSEAVIIIEKDGKITALNDNFQKMIGLKGDYTYGWTEVEYVAEDGSHLPYSELPGVKTLEKGISFHNSIVGVKDNKNNQIKWLSVNSKPLTIRDHSDRASLVSISDITERKEMENTYIQAKEEAVKANSAKSDFLSKMSHELRTPLNGIFGFAQLLELDDSLNDQQRDYVQEILKGGGHLLNLINEVLDLSRIETGKIKISIEEVPLLNIIDECINIVEPLAKKNNIHIQKQLDSQREMVVLADPVRLRQILLNLLENAIKYNLQNGNIMINSYLEGDSQFVHIVDTGVGFSVEEYHKIFVPFYRVEGAKEEGTGIGLAIVKQLVQQMGGEISVRSKKGQGSDFCFSLPVPKDLKPVIRWEDEVELVKKVEGRSEHYRLLYIEDNESNLNLVKNIIKSHPSYTLLTANNGKKGIEKAALEKVDLILLDLNLPDMSGYAVFDILKAKEQTKGIAVIAVSANAMPKDIQHTLDKGFDNYLSKPIHVKDFLNTVNETLNNTITQNIPHHRILSTGPYGEEAVSAKTLQLTLTELKKIKEKKYRAAISMHYADNDWSKSQIAGITSTFEKMGVEVIAVTDAQFKWEKQVEDIETILIEKPDIIVSIPVDPIFTASVYKKAANAGVKLVFMDNVPKGLEHVKDYVSIVSADNFGNGIEAAHIMGQELGGKGKVGMINYNADLFATNQRTEGFVETIKQRFPSIEIVARAGITEPSDGEKVAVDMIRKNPDMNGMFVVWDVPAKGAMKSNEAVGKSDLVITTIDLGFNAALEIAKDGSIKGVGAQLPYQQGVAEAILAGYALLKKQTPPYVAVPALRVTKENLLDAWRLVYNEDAPELIQRTLKYAKYLE</sequence>
<dbReference type="InterPro" id="IPR036097">
    <property type="entry name" value="HisK_dim/P_sf"/>
</dbReference>
<dbReference type="PANTHER" id="PTHR43047:SF72">
    <property type="entry name" value="OSMOSENSING HISTIDINE PROTEIN KINASE SLN1"/>
    <property type="match status" value="1"/>
</dbReference>
<accession>W4QVP0</accession>
<dbReference type="SMART" id="SM00388">
    <property type="entry name" value="HisKA"/>
    <property type="match status" value="1"/>
</dbReference>
<dbReference type="SUPFAM" id="SSF47384">
    <property type="entry name" value="Homodimeric domain of signal transducing histidine kinase"/>
    <property type="match status" value="1"/>
</dbReference>
<evidence type="ECO:0000259" key="15">
    <source>
        <dbReference type="PROSITE" id="PS50112"/>
    </source>
</evidence>
<evidence type="ECO:0000256" key="8">
    <source>
        <dbReference type="ARBA" id="ARBA00022777"/>
    </source>
</evidence>
<evidence type="ECO:0000256" key="12">
    <source>
        <dbReference type="PROSITE-ProRule" id="PRU00169"/>
    </source>
</evidence>
<organism evidence="16 17">
    <name type="scientific">Halalkalibacter akibai (strain ATCC 43226 / DSM 21942 / CIP 109018 / JCM 9157 / 1139)</name>
    <name type="common">Bacillus akibai</name>
    <dbReference type="NCBI Taxonomy" id="1236973"/>
    <lineage>
        <taxon>Bacteria</taxon>
        <taxon>Bacillati</taxon>
        <taxon>Bacillota</taxon>
        <taxon>Bacilli</taxon>
        <taxon>Bacillales</taxon>
        <taxon>Bacillaceae</taxon>
        <taxon>Halalkalibacter</taxon>
    </lineage>
</organism>
<dbReference type="GO" id="GO:0005524">
    <property type="term" value="F:ATP binding"/>
    <property type="evidence" value="ECO:0007669"/>
    <property type="project" value="UniProtKB-KW"/>
</dbReference>
<evidence type="ECO:0000256" key="7">
    <source>
        <dbReference type="ARBA" id="ARBA00022741"/>
    </source>
</evidence>
<dbReference type="FunFam" id="3.30.565.10:FF:000023">
    <property type="entry name" value="PAS domain-containing sensor histidine kinase"/>
    <property type="match status" value="1"/>
</dbReference>
<dbReference type="InterPro" id="IPR025997">
    <property type="entry name" value="SBP_2_dom"/>
</dbReference>
<gene>
    <name evidence="16" type="ORF">JCM9157_3318</name>
</gene>
<comment type="catalytic activity">
    <reaction evidence="1">
        <text>ATP + protein L-histidine = ADP + protein N-phospho-L-histidine.</text>
        <dbReference type="EC" id="2.7.13.3"/>
    </reaction>
</comment>
<dbReference type="Pfam" id="PF00512">
    <property type="entry name" value="HisKA"/>
    <property type="match status" value="1"/>
</dbReference>
<dbReference type="Gene3D" id="3.30.565.10">
    <property type="entry name" value="Histidine kinase-like ATPase, C-terminal domain"/>
    <property type="match status" value="1"/>
</dbReference>
<keyword evidence="7" id="KW-0547">Nucleotide-binding</keyword>
<dbReference type="InterPro" id="IPR028082">
    <property type="entry name" value="Peripla_BP_I"/>
</dbReference>
<dbReference type="GO" id="GO:0005886">
    <property type="term" value="C:plasma membrane"/>
    <property type="evidence" value="ECO:0007669"/>
    <property type="project" value="UniProtKB-SubCell"/>
</dbReference>
<dbReference type="InterPro" id="IPR001789">
    <property type="entry name" value="Sig_transdc_resp-reg_receiver"/>
</dbReference>
<dbReference type="Gene3D" id="3.40.50.2300">
    <property type="match status" value="3"/>
</dbReference>
<dbReference type="InterPro" id="IPR003661">
    <property type="entry name" value="HisK_dim/P_dom"/>
</dbReference>
<keyword evidence="8" id="KW-0418">Kinase</keyword>
<dbReference type="SUPFAM" id="SSF55785">
    <property type="entry name" value="PYP-like sensor domain (PAS domain)"/>
    <property type="match status" value="1"/>
</dbReference>
<keyword evidence="11" id="KW-0472">Membrane</keyword>
<evidence type="ECO:0000256" key="11">
    <source>
        <dbReference type="ARBA" id="ARBA00023136"/>
    </source>
</evidence>
<dbReference type="AlphaFoldDB" id="W4QVP0"/>
<dbReference type="Proteomes" id="UP000018896">
    <property type="component" value="Unassembled WGS sequence"/>
</dbReference>
<dbReference type="InterPro" id="IPR004358">
    <property type="entry name" value="Sig_transdc_His_kin-like_C"/>
</dbReference>
<evidence type="ECO:0000256" key="2">
    <source>
        <dbReference type="ARBA" id="ARBA00004236"/>
    </source>
</evidence>
<dbReference type="EMBL" id="BAUV01000029">
    <property type="protein sequence ID" value="GAE36166.1"/>
    <property type="molecule type" value="Genomic_DNA"/>
</dbReference>
<dbReference type="InterPro" id="IPR000014">
    <property type="entry name" value="PAS"/>
</dbReference>
<keyword evidence="10" id="KW-0902">Two-component regulatory system</keyword>
<dbReference type="PROSITE" id="PS50112">
    <property type="entry name" value="PAS"/>
    <property type="match status" value="1"/>
</dbReference>
<evidence type="ECO:0000259" key="14">
    <source>
        <dbReference type="PROSITE" id="PS50110"/>
    </source>
</evidence>
<dbReference type="SMART" id="SM00448">
    <property type="entry name" value="REC"/>
    <property type="match status" value="1"/>
</dbReference>
<keyword evidence="17" id="KW-1185">Reference proteome</keyword>
<keyword evidence="6" id="KW-0808">Transferase</keyword>
<dbReference type="eggNOG" id="COG1879">
    <property type="taxonomic scope" value="Bacteria"/>
</dbReference>
<dbReference type="InterPro" id="IPR035965">
    <property type="entry name" value="PAS-like_dom_sf"/>
</dbReference>
<comment type="caution">
    <text evidence="16">The sequence shown here is derived from an EMBL/GenBank/DDBJ whole genome shotgun (WGS) entry which is preliminary data.</text>
</comment>
<dbReference type="eggNOG" id="COG5002">
    <property type="taxonomic scope" value="Bacteria"/>
</dbReference>
<evidence type="ECO:0000256" key="10">
    <source>
        <dbReference type="ARBA" id="ARBA00023012"/>
    </source>
</evidence>
<dbReference type="Gene3D" id="3.30.450.20">
    <property type="entry name" value="PAS domain"/>
    <property type="match status" value="1"/>
</dbReference>
<dbReference type="Gene3D" id="1.10.287.130">
    <property type="match status" value="1"/>
</dbReference>
<name>W4QVP0_HALA3</name>
<dbReference type="SUPFAM" id="SSF55874">
    <property type="entry name" value="ATPase domain of HSP90 chaperone/DNA topoisomerase II/histidine kinase"/>
    <property type="match status" value="1"/>
</dbReference>
<dbReference type="PANTHER" id="PTHR43047">
    <property type="entry name" value="TWO-COMPONENT HISTIDINE PROTEIN KINASE"/>
    <property type="match status" value="1"/>
</dbReference>
<dbReference type="InterPro" id="IPR005467">
    <property type="entry name" value="His_kinase_dom"/>
</dbReference>
<feature type="modified residue" description="4-aspartylphosphate" evidence="12">
    <location>
        <position position="563"/>
    </location>
</feature>
<evidence type="ECO:0000256" key="4">
    <source>
        <dbReference type="ARBA" id="ARBA00022475"/>
    </source>
</evidence>
<evidence type="ECO:0000259" key="13">
    <source>
        <dbReference type="PROSITE" id="PS50109"/>
    </source>
</evidence>
<dbReference type="CDD" id="cd00130">
    <property type="entry name" value="PAS"/>
    <property type="match status" value="1"/>
</dbReference>